<name>A0A829CZ88_LEPIR</name>
<dbReference type="EMBL" id="AFJL02000253">
    <property type="protein sequence ID" value="EMY02250.1"/>
    <property type="molecule type" value="Genomic_DNA"/>
</dbReference>
<comment type="caution">
    <text evidence="1">The sequence shown here is derived from an EMBL/GenBank/DDBJ whole genome shotgun (WGS) entry which is preliminary data.</text>
</comment>
<organism evidence="1 2">
    <name type="scientific">Leptospira interrogans str. 2002000626</name>
    <dbReference type="NCBI Taxonomy" id="996803"/>
    <lineage>
        <taxon>Bacteria</taxon>
        <taxon>Pseudomonadati</taxon>
        <taxon>Spirochaetota</taxon>
        <taxon>Spirochaetia</taxon>
        <taxon>Leptospirales</taxon>
        <taxon>Leptospiraceae</taxon>
        <taxon>Leptospira</taxon>
    </lineage>
</organism>
<gene>
    <name evidence="1" type="ORF">LEP1GSC029_4232</name>
</gene>
<reference evidence="1 2" key="1">
    <citation type="submission" date="2013-02" db="EMBL/GenBank/DDBJ databases">
        <authorList>
            <person name="Harkins D.M."/>
            <person name="Durkin A.S."/>
            <person name="Brinkac L.M."/>
            <person name="Haft D.H."/>
            <person name="Selengut J.D."/>
            <person name="Sanka R."/>
            <person name="DePew J."/>
            <person name="Purushe J."/>
            <person name="Whelen A.C."/>
            <person name="Vinetz J.M."/>
            <person name="Sutton G.G."/>
            <person name="Nierman W.C."/>
            <person name="Fouts D.E."/>
        </authorList>
    </citation>
    <scope>NUCLEOTIDE SEQUENCE [LARGE SCALE GENOMIC DNA]</scope>
    <source>
        <strain evidence="1 2">2002000626</strain>
    </source>
</reference>
<accession>A0A829CZ88</accession>
<sequence>MRVLINFNFSRFNFFKNNQKDFQIENLIIAAYYGKWDNTLLSHSIPIKKEIQNWQIQYWNRFKRRYY</sequence>
<proteinExistence type="predicted"/>
<evidence type="ECO:0000313" key="1">
    <source>
        <dbReference type="EMBL" id="EMY02250.1"/>
    </source>
</evidence>
<dbReference type="Proteomes" id="UP000012329">
    <property type="component" value="Unassembled WGS sequence"/>
</dbReference>
<evidence type="ECO:0000313" key="2">
    <source>
        <dbReference type="Proteomes" id="UP000012329"/>
    </source>
</evidence>
<protein>
    <submittedName>
        <fullName evidence="1">Uncharacterized protein</fullName>
    </submittedName>
</protein>
<dbReference type="AlphaFoldDB" id="A0A829CZ88"/>